<evidence type="ECO:0000313" key="2">
    <source>
        <dbReference type="EMBL" id="MBB6109947.1"/>
    </source>
</evidence>
<reference evidence="4 5" key="1">
    <citation type="submission" date="2020-08" db="EMBL/GenBank/DDBJ databases">
        <title>Genomic Encyclopedia of Type Strains, Phase IV (KMG-V): Genome sequencing to study the core and pangenomes of soil and plant-associated prokaryotes.</title>
        <authorList>
            <person name="Whitman W."/>
        </authorList>
    </citation>
    <scope>NUCLEOTIDE SEQUENCE [LARGE SCALE GENOMIC DNA]</scope>
    <source>
        <strain evidence="2 4">ANJLi2</strain>
        <strain evidence="3 5">MP601</strain>
    </source>
</reference>
<dbReference type="EMBL" id="JACHCB010000005">
    <property type="protein sequence ID" value="MBB6109947.1"/>
    <property type="molecule type" value="Genomic_DNA"/>
</dbReference>
<dbReference type="Gene3D" id="1.25.40.10">
    <property type="entry name" value="Tetratricopeptide repeat domain"/>
    <property type="match status" value="1"/>
</dbReference>
<dbReference type="RefSeq" id="WP_076373696.1">
    <property type="nucleotide sequence ID" value="NZ_FTMG01000005.1"/>
</dbReference>
<dbReference type="EMBL" id="JACHCA010000021">
    <property type="protein sequence ID" value="MBB6131255.1"/>
    <property type="molecule type" value="Genomic_DNA"/>
</dbReference>
<dbReference type="Proteomes" id="UP000541583">
    <property type="component" value="Unassembled WGS sequence"/>
</dbReference>
<feature type="signal peptide" evidence="1">
    <location>
        <begin position="1"/>
        <end position="20"/>
    </location>
</feature>
<keyword evidence="1" id="KW-0732">Signal</keyword>
<sequence>MLKKTIFILFILIAGRTVCAQTADEVYDKYVDFNEAFLNANMEKAMTLGEQILPDTAKLKPGIRTSFYNFMAQVYEGDQQSGNAILYYNKVVAARPNFYVAHRALGYLYIKDISGKPANEVVVNAAYISKIKKALPHLEKAQACDPDDQTLNLIKLLYRNIKDQHGIDTLPTRLIQLNKNCEDILSPPTP</sequence>
<dbReference type="AlphaFoldDB" id="A0A1N6Z244"/>
<evidence type="ECO:0000313" key="5">
    <source>
        <dbReference type="Proteomes" id="UP000548326"/>
    </source>
</evidence>
<evidence type="ECO:0000256" key="1">
    <source>
        <dbReference type="SAM" id="SignalP"/>
    </source>
</evidence>
<keyword evidence="4" id="KW-1185">Reference proteome</keyword>
<dbReference type="Proteomes" id="UP000548326">
    <property type="component" value="Unassembled WGS sequence"/>
</dbReference>
<accession>A0A1N6Z244</accession>
<proteinExistence type="predicted"/>
<organism evidence="3 5">
    <name type="scientific">Mucilaginibacter lappiensis</name>
    <dbReference type="NCBI Taxonomy" id="354630"/>
    <lineage>
        <taxon>Bacteria</taxon>
        <taxon>Pseudomonadati</taxon>
        <taxon>Bacteroidota</taxon>
        <taxon>Sphingobacteriia</taxon>
        <taxon>Sphingobacteriales</taxon>
        <taxon>Sphingobacteriaceae</taxon>
        <taxon>Mucilaginibacter</taxon>
    </lineage>
</organism>
<name>A0A1N6Z244_9SPHI</name>
<dbReference type="InterPro" id="IPR011990">
    <property type="entry name" value="TPR-like_helical_dom_sf"/>
</dbReference>
<dbReference type="STRING" id="354630.SAMN05421821_105369"/>
<dbReference type="SUPFAM" id="SSF48452">
    <property type="entry name" value="TPR-like"/>
    <property type="match status" value="1"/>
</dbReference>
<protein>
    <submittedName>
        <fullName evidence="3">Tetratricopeptide (TPR) repeat protein</fullName>
    </submittedName>
</protein>
<evidence type="ECO:0000313" key="4">
    <source>
        <dbReference type="Proteomes" id="UP000541583"/>
    </source>
</evidence>
<feature type="chain" id="PRO_5044563110" evidence="1">
    <location>
        <begin position="21"/>
        <end position="190"/>
    </location>
</feature>
<gene>
    <name evidence="3" type="ORF">HDF22_005406</name>
    <name evidence="2" type="ORF">HDF23_002696</name>
</gene>
<comment type="caution">
    <text evidence="3">The sequence shown here is derived from an EMBL/GenBank/DDBJ whole genome shotgun (WGS) entry which is preliminary data.</text>
</comment>
<evidence type="ECO:0000313" key="3">
    <source>
        <dbReference type="EMBL" id="MBB6131255.1"/>
    </source>
</evidence>
<dbReference type="OrthoDB" id="793209at2"/>